<name>A0A544QSC0_9EURY</name>
<proteinExistence type="predicted"/>
<protein>
    <submittedName>
        <fullName evidence="3">Uncharacterized protein</fullName>
    </submittedName>
</protein>
<organism evidence="3 4">
    <name type="scientific">Halonotius roseus</name>
    <dbReference type="NCBI Taxonomy" id="2511997"/>
    <lineage>
        <taxon>Archaea</taxon>
        <taxon>Methanobacteriati</taxon>
        <taxon>Methanobacteriota</taxon>
        <taxon>Stenosarchaea group</taxon>
        <taxon>Halobacteria</taxon>
        <taxon>Halobacteriales</taxon>
        <taxon>Haloferacaceae</taxon>
        <taxon>Halonotius</taxon>
    </lineage>
</organism>
<evidence type="ECO:0000256" key="1">
    <source>
        <dbReference type="ARBA" id="ARBA00022649"/>
    </source>
</evidence>
<dbReference type="InterPro" id="IPR003847">
    <property type="entry name" value="Put_antitoxin"/>
</dbReference>
<reference evidence="3 4" key="1">
    <citation type="submission" date="2019-02" db="EMBL/GenBank/DDBJ databases">
        <title>Halonotius sp. a new haloqrchaeon isolated from saline water.</title>
        <authorList>
            <person name="Duran-Viseras A."/>
            <person name="Sanchez-Porro C."/>
            <person name="Ventosa A."/>
        </authorList>
    </citation>
    <scope>NUCLEOTIDE SEQUENCE [LARGE SCALE GENOMIC DNA]</scope>
    <source>
        <strain evidence="3 4">F9-27</strain>
    </source>
</reference>
<keyword evidence="4" id="KW-1185">Reference proteome</keyword>
<accession>A0A544QSC0</accession>
<comment type="caution">
    <text evidence="3">The sequence shown here is derived from an EMBL/GenBank/DDBJ whole genome shotgun (WGS) entry which is preliminary data.</text>
</comment>
<dbReference type="EMBL" id="SESI01000001">
    <property type="protein sequence ID" value="TQQ82326.1"/>
    <property type="molecule type" value="Genomic_DNA"/>
</dbReference>
<evidence type="ECO:0000256" key="2">
    <source>
        <dbReference type="SAM" id="Phobius"/>
    </source>
</evidence>
<keyword evidence="2" id="KW-0472">Membrane</keyword>
<evidence type="ECO:0000313" key="4">
    <source>
        <dbReference type="Proteomes" id="UP000315385"/>
    </source>
</evidence>
<dbReference type="AlphaFoldDB" id="A0A544QSC0"/>
<gene>
    <name evidence="3" type="ORF">EWF95_05220</name>
</gene>
<dbReference type="Pfam" id="PF02697">
    <property type="entry name" value="VAPB_antitox"/>
    <property type="match status" value="1"/>
</dbReference>
<keyword evidence="2" id="KW-0812">Transmembrane</keyword>
<keyword evidence="2" id="KW-1133">Transmembrane helix</keyword>
<evidence type="ECO:0000313" key="3">
    <source>
        <dbReference type="EMBL" id="TQQ82326.1"/>
    </source>
</evidence>
<keyword evidence="1" id="KW-1277">Toxin-antitoxin system</keyword>
<feature type="transmembrane region" description="Helical" evidence="2">
    <location>
        <begin position="6"/>
        <end position="29"/>
    </location>
</feature>
<dbReference type="Proteomes" id="UP000315385">
    <property type="component" value="Unassembled WGS sequence"/>
</dbReference>
<sequence>MVRTNCSYLSATASVAAGTSLIFSYTLVYNMSEASKTIRVSDTLHARIKADNREGETLNETLERLLGEPSLRELAGTLSDEDAATMREAIDASHEQHAAELSEQFDGME</sequence>